<keyword evidence="7" id="KW-1185">Reference proteome</keyword>
<accession>A0ABW2Y483</accession>
<evidence type="ECO:0000313" key="6">
    <source>
        <dbReference type="EMBL" id="MFD0704855.1"/>
    </source>
</evidence>
<evidence type="ECO:0000256" key="2">
    <source>
        <dbReference type="ARBA" id="ARBA00022840"/>
    </source>
</evidence>
<dbReference type="Proteomes" id="UP001597036">
    <property type="component" value="Unassembled WGS sequence"/>
</dbReference>
<dbReference type="Pfam" id="PF01580">
    <property type="entry name" value="FtsK_SpoIIIE"/>
    <property type="match status" value="1"/>
</dbReference>
<evidence type="ECO:0000256" key="1">
    <source>
        <dbReference type="ARBA" id="ARBA00022741"/>
    </source>
</evidence>
<protein>
    <submittedName>
        <fullName evidence="6">FtsK/SpoIIIE domain-containing protein</fullName>
    </submittedName>
</protein>
<dbReference type="InterPro" id="IPR027417">
    <property type="entry name" value="P-loop_NTPase"/>
</dbReference>
<name>A0ABW2Y483_9BIFI</name>
<dbReference type="EMBL" id="JBHTHQ010000021">
    <property type="protein sequence ID" value="MFD0704855.1"/>
    <property type="molecule type" value="Genomic_DNA"/>
</dbReference>
<comment type="caution">
    <text evidence="6">The sequence shown here is derived from an EMBL/GenBank/DDBJ whole genome shotgun (WGS) entry which is preliminary data.</text>
</comment>
<feature type="transmembrane region" description="Helical" evidence="4">
    <location>
        <begin position="26"/>
        <end position="46"/>
    </location>
</feature>
<evidence type="ECO:0000256" key="4">
    <source>
        <dbReference type="SAM" id="Phobius"/>
    </source>
</evidence>
<dbReference type="PANTHER" id="PTHR22683">
    <property type="entry name" value="SPORULATION PROTEIN RELATED"/>
    <property type="match status" value="1"/>
</dbReference>
<dbReference type="InterPro" id="IPR050206">
    <property type="entry name" value="FtsK/SpoIIIE/SftA"/>
</dbReference>
<evidence type="ECO:0000313" key="7">
    <source>
        <dbReference type="Proteomes" id="UP001597036"/>
    </source>
</evidence>
<proteinExistence type="predicted"/>
<keyword evidence="4" id="KW-0472">Membrane</keyword>
<keyword evidence="4" id="KW-0812">Transmembrane</keyword>
<gene>
    <name evidence="6" type="ORF">ACFQY8_03725</name>
</gene>
<dbReference type="InterPro" id="IPR002543">
    <property type="entry name" value="FtsK_dom"/>
</dbReference>
<evidence type="ECO:0000256" key="3">
    <source>
        <dbReference type="PROSITE-ProRule" id="PRU00289"/>
    </source>
</evidence>
<reference evidence="7" key="1">
    <citation type="journal article" date="2019" name="Int. J. Syst. Evol. Microbiol.">
        <title>The Global Catalogue of Microorganisms (GCM) 10K type strain sequencing project: providing services to taxonomists for standard genome sequencing and annotation.</title>
        <authorList>
            <consortium name="The Broad Institute Genomics Platform"/>
            <consortium name="The Broad Institute Genome Sequencing Center for Infectious Disease"/>
            <person name="Wu L."/>
            <person name="Ma J."/>
        </authorList>
    </citation>
    <scope>NUCLEOTIDE SEQUENCE [LARGE SCALE GENOMIC DNA]</scope>
    <source>
        <strain evidence="7">CCM 8604</strain>
    </source>
</reference>
<evidence type="ECO:0000259" key="5">
    <source>
        <dbReference type="PROSITE" id="PS50901"/>
    </source>
</evidence>
<dbReference type="Gene3D" id="3.40.50.300">
    <property type="entry name" value="P-loop containing nucleotide triphosphate hydrolases"/>
    <property type="match status" value="1"/>
</dbReference>
<sequence>MVVSSTQATQAHGIRTSSRRPLWQRIMRILSVVLPLVSYTVMGIWMSVNKQWLYLIFLIPAVLTQLTSALSQLSPITADNYTARSESSTQSQEDSNSISPLQFFSHNDPQQRPIPSWQLIVHDWLTARDALKHETHMYPAHLGRAEDESKKISDFTLDIIEQGPHALVAGTTGSGKSVLLETWAIDYARHYDPSILNFVFLDFKGGSTFQRLASLPHCAGSVSNLNLLHAKRAIRGLIAEMRRREELLAFHHVSSIDELHEPCAQLIIMADEFFILTREIPQYEQYFSTLISLGRSLGMHFIVCTQNPLNQVNSHIKANMPLHICMRVTDPMQSLDLLSSPVASRIDAHMRGAGFINAPEGPSTFIVDTYADERQLMRNIGKASRFIESPQAHHIFTPPLPDKLTRPYRDVSNASSSPLSHVIIGIMDTGIVTQDYDINLEAHKVIVLTGMSDSDAHLALCSFAQSLTVAGWTMSITDESFTSETEHSVLIHESCDARDIETFVTSRNTTLICFIPSLSRISSQLNTTARNALAHALVLQGNASSLAMPEFGRNLSSETKEIMTDYPTPHPMRAVSFGQSCIFFQFFDPIFDETLEKSLHLWFS</sequence>
<keyword evidence="4" id="KW-1133">Transmembrane helix</keyword>
<keyword evidence="1 3" id="KW-0547">Nucleotide-binding</keyword>
<dbReference type="PANTHER" id="PTHR22683:SF1">
    <property type="entry name" value="TYPE VII SECRETION SYSTEM PROTEIN ESSC"/>
    <property type="match status" value="1"/>
</dbReference>
<dbReference type="SUPFAM" id="SSF52540">
    <property type="entry name" value="P-loop containing nucleoside triphosphate hydrolases"/>
    <property type="match status" value="1"/>
</dbReference>
<feature type="binding site" evidence="3">
    <location>
        <begin position="170"/>
        <end position="177"/>
    </location>
    <ligand>
        <name>ATP</name>
        <dbReference type="ChEBI" id="CHEBI:30616"/>
    </ligand>
</feature>
<organism evidence="6 7">
    <name type="scientific">Alloscardovia venturai</name>
    <dbReference type="NCBI Taxonomy" id="1769421"/>
    <lineage>
        <taxon>Bacteria</taxon>
        <taxon>Bacillati</taxon>
        <taxon>Actinomycetota</taxon>
        <taxon>Actinomycetes</taxon>
        <taxon>Bifidobacteriales</taxon>
        <taxon>Bifidobacteriaceae</taxon>
        <taxon>Alloscardovia</taxon>
    </lineage>
</organism>
<keyword evidence="2 3" id="KW-0067">ATP-binding</keyword>
<dbReference type="RefSeq" id="WP_377938566.1">
    <property type="nucleotide sequence ID" value="NZ_JBHTHQ010000021.1"/>
</dbReference>
<dbReference type="CDD" id="cd01127">
    <property type="entry name" value="TrwB_TraG_TraD_VirD4"/>
    <property type="match status" value="1"/>
</dbReference>
<dbReference type="PROSITE" id="PS50901">
    <property type="entry name" value="FTSK"/>
    <property type="match status" value="1"/>
</dbReference>
<feature type="domain" description="FtsK" evidence="5">
    <location>
        <begin position="152"/>
        <end position="335"/>
    </location>
</feature>